<dbReference type="PATRIC" id="fig|121290.4.peg.1761"/>
<protein>
    <submittedName>
        <fullName evidence="1">Uncharacterized protein</fullName>
    </submittedName>
</protein>
<dbReference type="EMBL" id="LMTR01000094">
    <property type="protein sequence ID" value="KWT64135.1"/>
    <property type="molecule type" value="Genomic_DNA"/>
</dbReference>
<dbReference type="STRING" id="121290.APY04_3399"/>
<sequence>MLPQTNLEFAPTLGESPHWANVRRTVAATWAWMNGADMDGDGNFASES</sequence>
<name>A0A125NTP6_HYPSL</name>
<gene>
    <name evidence="1" type="ORF">APY04_3399</name>
</gene>
<organism evidence="1 2">
    <name type="scientific">Hyphomicrobium sulfonivorans</name>
    <dbReference type="NCBI Taxonomy" id="121290"/>
    <lineage>
        <taxon>Bacteria</taxon>
        <taxon>Pseudomonadati</taxon>
        <taxon>Pseudomonadota</taxon>
        <taxon>Alphaproteobacteria</taxon>
        <taxon>Hyphomicrobiales</taxon>
        <taxon>Hyphomicrobiaceae</taxon>
        <taxon>Hyphomicrobium</taxon>
    </lineage>
</organism>
<dbReference type="AlphaFoldDB" id="A0A125NTP6"/>
<evidence type="ECO:0000313" key="2">
    <source>
        <dbReference type="Proteomes" id="UP000059074"/>
    </source>
</evidence>
<keyword evidence="2" id="KW-1185">Reference proteome</keyword>
<evidence type="ECO:0000313" key="1">
    <source>
        <dbReference type="EMBL" id="KWT64135.1"/>
    </source>
</evidence>
<proteinExistence type="predicted"/>
<dbReference type="Proteomes" id="UP000059074">
    <property type="component" value="Unassembled WGS sequence"/>
</dbReference>
<comment type="caution">
    <text evidence="1">The sequence shown here is derived from an EMBL/GenBank/DDBJ whole genome shotgun (WGS) entry which is preliminary data.</text>
</comment>
<accession>A0A125NTP6</accession>
<reference evidence="1 2" key="1">
    <citation type="submission" date="2015-10" db="EMBL/GenBank/DDBJ databases">
        <title>Transcriptomic analysis of a linuron degrading triple-species bacterial consortium.</title>
        <authorList>
            <person name="Albers P."/>
        </authorList>
    </citation>
    <scope>NUCLEOTIDE SEQUENCE [LARGE SCALE GENOMIC DNA]</scope>
    <source>
        <strain evidence="1 2">WDL6</strain>
    </source>
</reference>